<dbReference type="Proteomes" id="UP001178507">
    <property type="component" value="Unassembled WGS sequence"/>
</dbReference>
<evidence type="ECO:0000313" key="2">
    <source>
        <dbReference type="Proteomes" id="UP001178507"/>
    </source>
</evidence>
<protein>
    <submittedName>
        <fullName evidence="1">Uncharacterized protein</fullName>
    </submittedName>
</protein>
<keyword evidence="2" id="KW-1185">Reference proteome</keyword>
<reference evidence="1" key="1">
    <citation type="submission" date="2023-08" db="EMBL/GenBank/DDBJ databases">
        <authorList>
            <person name="Chen Y."/>
            <person name="Shah S."/>
            <person name="Dougan E. K."/>
            <person name="Thang M."/>
            <person name="Chan C."/>
        </authorList>
    </citation>
    <scope>NUCLEOTIDE SEQUENCE</scope>
</reference>
<gene>
    <name evidence="1" type="ORF">EVOR1521_LOCUS12687</name>
</gene>
<proteinExistence type="predicted"/>
<dbReference type="AlphaFoldDB" id="A0AA36N0H2"/>
<comment type="caution">
    <text evidence="1">The sequence shown here is derived from an EMBL/GenBank/DDBJ whole genome shotgun (WGS) entry which is preliminary data.</text>
</comment>
<evidence type="ECO:0000313" key="1">
    <source>
        <dbReference type="EMBL" id="CAJ1386281.1"/>
    </source>
</evidence>
<accession>A0AA36N0H2</accession>
<name>A0AA36N0H2_9DINO</name>
<sequence length="246" mass="27985">MEYEEGSKWWAPEVFPANHLDSDRDYNVKVRERCVDPNADSDYLADKLRTAAAPALAPENLTTSDLRKYRLDLLWDPGNRRACVFWAWQVMLKPFDAAWPEEDNETIAGGGHFFVYSRNITEAAFKLPLGSNSQYAARVRERCTDPAQDGEWGYLPSLWTAPPVQAERLENVTILFNWPKLLSVRFVAGPSGWLEDLAPDEPGYNSHSDCVYTGWYVEVADPSTPNDWVVQEECLAVSRDFEGAMR</sequence>
<organism evidence="1 2">
    <name type="scientific">Effrenium voratum</name>
    <dbReference type="NCBI Taxonomy" id="2562239"/>
    <lineage>
        <taxon>Eukaryota</taxon>
        <taxon>Sar</taxon>
        <taxon>Alveolata</taxon>
        <taxon>Dinophyceae</taxon>
        <taxon>Suessiales</taxon>
        <taxon>Symbiodiniaceae</taxon>
        <taxon>Effrenium</taxon>
    </lineage>
</organism>
<dbReference type="EMBL" id="CAUJNA010001347">
    <property type="protein sequence ID" value="CAJ1386281.1"/>
    <property type="molecule type" value="Genomic_DNA"/>
</dbReference>